<dbReference type="InterPro" id="IPR014729">
    <property type="entry name" value="Rossmann-like_a/b/a_fold"/>
</dbReference>
<dbReference type="PROSITE" id="PS51553">
    <property type="entry name" value="GMPS_ATP_PPASE"/>
    <property type="match status" value="1"/>
</dbReference>
<dbReference type="InterPro" id="IPR022310">
    <property type="entry name" value="NAD/GMP_synthase"/>
</dbReference>
<dbReference type="SUPFAM" id="SSF52317">
    <property type="entry name" value="Class I glutamine amidotransferase-like"/>
    <property type="match status" value="1"/>
</dbReference>
<dbReference type="InterPro" id="IPR029062">
    <property type="entry name" value="Class_I_gatase-like"/>
</dbReference>
<dbReference type="Gene3D" id="3.30.300.10">
    <property type="match status" value="1"/>
</dbReference>
<comment type="function">
    <text evidence="1 9">Catalyzes the synthesis of GMP from XMP.</text>
</comment>
<dbReference type="GO" id="GO:0003921">
    <property type="term" value="F:GMP synthase activity"/>
    <property type="evidence" value="ECO:0007669"/>
    <property type="project" value="InterPro"/>
</dbReference>
<evidence type="ECO:0000259" key="11">
    <source>
        <dbReference type="PROSITE" id="PS51553"/>
    </source>
</evidence>
<keyword evidence="8 9" id="KW-0315">Glutamine amidotransferase</keyword>
<evidence type="ECO:0000256" key="9">
    <source>
        <dbReference type="HAMAP-Rule" id="MF_00344"/>
    </source>
</evidence>
<dbReference type="EC" id="6.3.5.2" evidence="9"/>
<dbReference type="InterPro" id="IPR004739">
    <property type="entry name" value="GMP_synth_GATase"/>
</dbReference>
<evidence type="ECO:0000256" key="3">
    <source>
        <dbReference type="ARBA" id="ARBA00022598"/>
    </source>
</evidence>
<evidence type="ECO:0000256" key="4">
    <source>
        <dbReference type="ARBA" id="ARBA00022741"/>
    </source>
</evidence>
<comment type="pathway">
    <text evidence="2 9">Purine metabolism; GMP biosynthesis; GMP from XMP (L-Gln route): step 1/1.</text>
</comment>
<keyword evidence="4 9" id="KW-0547">Nucleotide-binding</keyword>
<name>A0A2M8PF21_9CHLR</name>
<feature type="binding site" evidence="10">
    <location>
        <begin position="228"/>
        <end position="234"/>
    </location>
    <ligand>
        <name>ATP</name>
        <dbReference type="ChEBI" id="CHEBI:30616"/>
    </ligand>
</feature>
<evidence type="ECO:0000256" key="5">
    <source>
        <dbReference type="ARBA" id="ARBA00022749"/>
    </source>
</evidence>
<feature type="active site" evidence="9">
    <location>
        <position position="174"/>
    </location>
</feature>
<feature type="active site" description="Nucleophile" evidence="9">
    <location>
        <position position="88"/>
    </location>
</feature>
<dbReference type="PANTHER" id="PTHR11922:SF2">
    <property type="entry name" value="GMP SYNTHASE [GLUTAMINE-HYDROLYZING]"/>
    <property type="match status" value="1"/>
</dbReference>
<evidence type="ECO:0000313" key="13">
    <source>
        <dbReference type="Proteomes" id="UP000229681"/>
    </source>
</evidence>
<dbReference type="HAMAP" id="MF_00344">
    <property type="entry name" value="GMP_synthase"/>
    <property type="match status" value="1"/>
</dbReference>
<dbReference type="SUPFAM" id="SSF52402">
    <property type="entry name" value="Adenine nucleotide alpha hydrolases-like"/>
    <property type="match status" value="1"/>
</dbReference>
<organism evidence="12 13">
    <name type="scientific">Candidatus Thermofonsia Clade 1 bacterium</name>
    <dbReference type="NCBI Taxonomy" id="2364210"/>
    <lineage>
        <taxon>Bacteria</taxon>
        <taxon>Bacillati</taxon>
        <taxon>Chloroflexota</taxon>
        <taxon>Candidatus Thermofontia</taxon>
        <taxon>Candidatus Thermofonsia Clade 1</taxon>
    </lineage>
</organism>
<accession>A0A2M8PF21</accession>
<dbReference type="Pfam" id="PF02540">
    <property type="entry name" value="NAD_synthase"/>
    <property type="match status" value="1"/>
</dbReference>
<dbReference type="Proteomes" id="UP000229681">
    <property type="component" value="Unassembled WGS sequence"/>
</dbReference>
<evidence type="ECO:0000256" key="10">
    <source>
        <dbReference type="PROSITE-ProRule" id="PRU00886"/>
    </source>
</evidence>
<dbReference type="FunFam" id="3.30.300.10:FF:000002">
    <property type="entry name" value="GMP synthase [glutamine-hydrolyzing]"/>
    <property type="match status" value="1"/>
</dbReference>
<comment type="catalytic activity">
    <reaction evidence="9">
        <text>XMP + L-glutamine + ATP + H2O = GMP + L-glutamate + AMP + diphosphate + 2 H(+)</text>
        <dbReference type="Rhea" id="RHEA:11680"/>
        <dbReference type="ChEBI" id="CHEBI:15377"/>
        <dbReference type="ChEBI" id="CHEBI:15378"/>
        <dbReference type="ChEBI" id="CHEBI:29985"/>
        <dbReference type="ChEBI" id="CHEBI:30616"/>
        <dbReference type="ChEBI" id="CHEBI:33019"/>
        <dbReference type="ChEBI" id="CHEBI:57464"/>
        <dbReference type="ChEBI" id="CHEBI:58115"/>
        <dbReference type="ChEBI" id="CHEBI:58359"/>
        <dbReference type="ChEBI" id="CHEBI:456215"/>
        <dbReference type="EC" id="6.3.5.2"/>
    </reaction>
</comment>
<evidence type="ECO:0000256" key="1">
    <source>
        <dbReference type="ARBA" id="ARBA00002332"/>
    </source>
</evidence>
<evidence type="ECO:0000256" key="7">
    <source>
        <dbReference type="ARBA" id="ARBA00022840"/>
    </source>
</evidence>
<dbReference type="SUPFAM" id="SSF54810">
    <property type="entry name" value="GMP synthetase C-terminal dimerisation domain"/>
    <property type="match status" value="1"/>
</dbReference>
<feature type="active site" evidence="9">
    <location>
        <position position="176"/>
    </location>
</feature>
<dbReference type="InterPro" id="IPR022955">
    <property type="entry name" value="GMP_synthase"/>
</dbReference>
<dbReference type="Pfam" id="PF00117">
    <property type="entry name" value="GATase"/>
    <property type="match status" value="1"/>
</dbReference>
<dbReference type="Gene3D" id="3.40.50.880">
    <property type="match status" value="1"/>
</dbReference>
<feature type="domain" description="GMPS ATP-PPase" evidence="11">
    <location>
        <begin position="201"/>
        <end position="393"/>
    </location>
</feature>
<dbReference type="InterPro" id="IPR001674">
    <property type="entry name" value="GMP_synth_C"/>
</dbReference>
<dbReference type="PROSITE" id="PS51273">
    <property type="entry name" value="GATASE_TYPE_1"/>
    <property type="match status" value="1"/>
</dbReference>
<keyword evidence="5 9" id="KW-0332">GMP biosynthesis</keyword>
<reference evidence="12 13" key="1">
    <citation type="submission" date="2017-11" db="EMBL/GenBank/DDBJ databases">
        <title>Evolution of Phototrophy in the Chloroflexi Phylum Driven by Horizontal Gene Transfer.</title>
        <authorList>
            <person name="Ward L.M."/>
            <person name="Hemp J."/>
            <person name="Shih P.M."/>
            <person name="Mcglynn S.E."/>
            <person name="Fischer W."/>
        </authorList>
    </citation>
    <scope>NUCLEOTIDE SEQUENCE [LARGE SCALE GENOMIC DNA]</scope>
    <source>
        <strain evidence="12">JP3_13</strain>
    </source>
</reference>
<dbReference type="NCBIfam" id="TIGR00888">
    <property type="entry name" value="guaA_Nterm"/>
    <property type="match status" value="1"/>
</dbReference>
<dbReference type="InterPro" id="IPR017926">
    <property type="entry name" value="GATASE"/>
</dbReference>
<keyword evidence="7 9" id="KW-0067">ATP-binding</keyword>
<evidence type="ECO:0000256" key="2">
    <source>
        <dbReference type="ARBA" id="ARBA00005153"/>
    </source>
</evidence>
<keyword evidence="3 9" id="KW-0436">Ligase</keyword>
<dbReference type="FunFam" id="3.40.50.620:FF:000001">
    <property type="entry name" value="GMP synthase [glutamine-hydrolyzing]"/>
    <property type="match status" value="1"/>
</dbReference>
<evidence type="ECO:0000256" key="6">
    <source>
        <dbReference type="ARBA" id="ARBA00022755"/>
    </source>
</evidence>
<dbReference type="CDD" id="cd01997">
    <property type="entry name" value="GMP_synthase_C"/>
    <property type="match status" value="1"/>
</dbReference>
<gene>
    <name evidence="9 12" type="primary">guaA</name>
    <name evidence="12" type="ORF">CUN49_06940</name>
</gene>
<dbReference type="AlphaFoldDB" id="A0A2M8PF21"/>
<comment type="subunit">
    <text evidence="9">Homodimer.</text>
</comment>
<evidence type="ECO:0000256" key="8">
    <source>
        <dbReference type="ARBA" id="ARBA00022962"/>
    </source>
</evidence>
<protein>
    <recommendedName>
        <fullName evidence="9">GMP synthase [glutamine-hydrolyzing]</fullName>
        <ecNumber evidence="9">6.3.5.2</ecNumber>
    </recommendedName>
    <alternativeName>
        <fullName evidence="9">GMP synthetase</fullName>
    </alternativeName>
    <alternativeName>
        <fullName evidence="9">Glutamine amidotransferase</fullName>
    </alternativeName>
</protein>
<keyword evidence="6 9" id="KW-0658">Purine biosynthesis</keyword>
<sequence>MSKRRAFHSGGIAILDYGSQYTQLIARRLREQRIYSEIFAPNAPESEVLASAPRGIILSGSPYSVYEAGAPQLPAYLRTLELPILGICYGMQLLAHSFGGAVSGAAQREYGAATVAIVPCPLFRDLPEQLVVWMSHADRIEKLPEGWQALGSTPNAPYAAMGDLSKRRYAVQFHPEVTHTPHGAAILRNFAVHVCGCTPDWTPKAIIEESVAALRAQIGAERVILGLSGGVDSAVAAALLQRAVGDQLTCIFINTGLLRQGEPEQVIQTFQRERHMRLVAVEATEEFLAALAGVTEPEQKRTIIGEKFIRTFEAEARKLGQVRFLAQGTIYPDVIESGGGPGSAARTIKKHHNVGGLPPDLAFELVEPLRYLFKDEVRQIGTELSLPDSLVWRQPFPGPGLAVRCLGEVTFERLARLRAADAIVLEELGRANLLRGETAQAFAVLLPVRSVGVMGDGRTYQETIAVRAVQTEDFMTAQWARLPYEVLARISERIVNEVQGVNRVVYDITTKPPATVEWE</sequence>
<dbReference type="PANTHER" id="PTHR11922">
    <property type="entry name" value="GMP SYNTHASE-RELATED"/>
    <property type="match status" value="1"/>
</dbReference>
<dbReference type="EMBL" id="PGTM01000076">
    <property type="protein sequence ID" value="PJF36150.1"/>
    <property type="molecule type" value="Genomic_DNA"/>
</dbReference>
<dbReference type="CDD" id="cd01742">
    <property type="entry name" value="GATase1_GMP_Synthase"/>
    <property type="match status" value="1"/>
</dbReference>
<dbReference type="InterPro" id="IPR025777">
    <property type="entry name" value="GMPS_ATP_PPase_dom"/>
</dbReference>
<comment type="caution">
    <text evidence="12">The sequence shown here is derived from an EMBL/GenBank/DDBJ whole genome shotgun (WGS) entry which is preliminary data.</text>
</comment>
<dbReference type="PRINTS" id="PR00096">
    <property type="entry name" value="GATASE"/>
</dbReference>
<proteinExistence type="inferred from homology"/>
<dbReference type="NCBIfam" id="TIGR00884">
    <property type="entry name" value="guaA_Cterm"/>
    <property type="match status" value="1"/>
</dbReference>
<dbReference type="Gene3D" id="3.40.50.620">
    <property type="entry name" value="HUPs"/>
    <property type="match status" value="1"/>
</dbReference>
<dbReference type="GO" id="GO:0005524">
    <property type="term" value="F:ATP binding"/>
    <property type="evidence" value="ECO:0007669"/>
    <property type="project" value="UniProtKB-UniRule"/>
</dbReference>
<dbReference type="UniPathway" id="UPA00189">
    <property type="reaction ID" value="UER00296"/>
</dbReference>
<evidence type="ECO:0000313" key="12">
    <source>
        <dbReference type="EMBL" id="PJF36150.1"/>
    </source>
</evidence>
<dbReference type="NCBIfam" id="NF000848">
    <property type="entry name" value="PRK00074.1"/>
    <property type="match status" value="1"/>
</dbReference>
<dbReference type="GO" id="GO:0005829">
    <property type="term" value="C:cytosol"/>
    <property type="evidence" value="ECO:0007669"/>
    <property type="project" value="TreeGrafter"/>
</dbReference>
<dbReference type="FunFam" id="3.40.50.880:FF:000001">
    <property type="entry name" value="GMP synthase [glutamine-hydrolyzing]"/>
    <property type="match status" value="1"/>
</dbReference>
<dbReference type="Pfam" id="PF00958">
    <property type="entry name" value="GMP_synt_C"/>
    <property type="match status" value="1"/>
</dbReference>